<reference evidence="14" key="3">
    <citation type="submission" date="2014-09" db="EMBL/GenBank/DDBJ databases">
        <authorList>
            <person name="Magalhaes I.L.F."/>
            <person name="Oliveira U."/>
            <person name="Santos F.R."/>
            <person name="Vidigal T.H.D.A."/>
            <person name="Brescovit A.D."/>
            <person name="Santos A.J."/>
        </authorList>
    </citation>
    <scope>NUCLEOTIDE SEQUENCE</scope>
</reference>
<evidence type="ECO:0000256" key="5">
    <source>
        <dbReference type="ARBA" id="ARBA00022792"/>
    </source>
</evidence>
<dbReference type="InterPro" id="IPR007992">
    <property type="entry name" value="CybS"/>
</dbReference>
<sequence>MLAACIFSRTSCSFLTRGNYLLRGRFIWTATAAQHPKWGRTLTDKFGPNAAFNNATKQNGILAVSTSAFLENALTIKKAKSKKKKGGECPAEEGGDKKKHGHIPHGQLWFIEKIISVMLIPVVPLAIFYPNPLFDLILIFTLMAHMHWGIVATVIDYVRPIIVGDMGAKIAYYACYGISIFICLGLLNLAIRGPGIGNSFQTLWSM</sequence>
<evidence type="ECO:0000256" key="1">
    <source>
        <dbReference type="ARBA" id="ARBA00004448"/>
    </source>
</evidence>
<organism evidence="13">
    <name type="scientific">Lygus hesperus</name>
    <name type="common">Western plant bug</name>
    <dbReference type="NCBI Taxonomy" id="30085"/>
    <lineage>
        <taxon>Eukaryota</taxon>
        <taxon>Metazoa</taxon>
        <taxon>Ecdysozoa</taxon>
        <taxon>Arthropoda</taxon>
        <taxon>Hexapoda</taxon>
        <taxon>Insecta</taxon>
        <taxon>Pterygota</taxon>
        <taxon>Neoptera</taxon>
        <taxon>Paraneoptera</taxon>
        <taxon>Hemiptera</taxon>
        <taxon>Heteroptera</taxon>
        <taxon>Panheteroptera</taxon>
        <taxon>Cimicomorpha</taxon>
        <taxon>Miridae</taxon>
        <taxon>Mirini</taxon>
        <taxon>Lygus</taxon>
    </lineage>
</organism>
<evidence type="ECO:0000256" key="8">
    <source>
        <dbReference type="ARBA" id="ARBA00023128"/>
    </source>
</evidence>
<dbReference type="EMBL" id="GBHO01041279">
    <property type="protein sequence ID" value="JAG02325.1"/>
    <property type="molecule type" value="Transcribed_RNA"/>
</dbReference>
<proteinExistence type="inferred from homology"/>
<keyword evidence="11 12" id="KW-0479">Metal-binding</keyword>
<comment type="similarity">
    <text evidence="2 12">Belongs to the CybS family.</text>
</comment>
<dbReference type="PANTHER" id="PTHR13337">
    <property type="entry name" value="SUCCINATE DEHYDROGENASE"/>
    <property type="match status" value="1"/>
</dbReference>
<protein>
    <recommendedName>
        <fullName evidence="12">Succinate dehydrogenase [ubiquinone] cytochrome b small subunit</fullName>
    </recommendedName>
</protein>
<evidence type="ECO:0000256" key="9">
    <source>
        <dbReference type="ARBA" id="ARBA00023136"/>
    </source>
</evidence>
<dbReference type="GO" id="GO:0005743">
    <property type="term" value="C:mitochondrial inner membrane"/>
    <property type="evidence" value="ECO:0007669"/>
    <property type="project" value="UniProtKB-SubCell"/>
</dbReference>
<dbReference type="GO" id="GO:0020037">
    <property type="term" value="F:heme binding"/>
    <property type="evidence" value="ECO:0007669"/>
    <property type="project" value="TreeGrafter"/>
</dbReference>
<comment type="function">
    <text evidence="12">Membrane-anchoring subunit of succinate dehydrogenase (SDH) that is involved in complex II of the mitochondrial electron transport chain and is responsible for transferring electrons from succinate to ubiquinone (coenzyme Q).</text>
</comment>
<keyword evidence="13" id="KW-0830">Ubiquinone</keyword>
<evidence type="ECO:0000313" key="14">
    <source>
        <dbReference type="EMBL" id="JAG58887.1"/>
    </source>
</evidence>
<accession>A0A0A9WBT3</accession>
<evidence type="ECO:0000256" key="10">
    <source>
        <dbReference type="PIRSR" id="PIRSR607992-1"/>
    </source>
</evidence>
<feature type="transmembrane region" description="Helical" evidence="12">
    <location>
        <begin position="170"/>
        <end position="191"/>
    </location>
</feature>
<dbReference type="Gene3D" id="1.20.1300.10">
    <property type="entry name" value="Fumarate reductase/succinate dehydrogenase, transmembrane subunit"/>
    <property type="match status" value="1"/>
</dbReference>
<comment type="subcellular location">
    <subcellularLocation>
        <location evidence="1 12">Mitochondrion inner membrane</location>
        <topology evidence="1 12">Multi-pass membrane protein</topology>
    </subcellularLocation>
</comment>
<keyword evidence="7 12" id="KW-1133">Transmembrane helix</keyword>
<evidence type="ECO:0000256" key="11">
    <source>
        <dbReference type="PIRSR" id="PIRSR607992-2"/>
    </source>
</evidence>
<keyword evidence="9 12" id="KW-0472">Membrane</keyword>
<evidence type="ECO:0000256" key="6">
    <source>
        <dbReference type="ARBA" id="ARBA00022946"/>
    </source>
</evidence>
<reference evidence="13" key="1">
    <citation type="journal article" date="2014" name="PLoS ONE">
        <title>Transcriptome-Based Identification of ABC Transporters in the Western Tarnished Plant Bug Lygus hesperus.</title>
        <authorList>
            <person name="Hull J.J."/>
            <person name="Chaney K."/>
            <person name="Geib S.M."/>
            <person name="Fabrick J.A."/>
            <person name="Brent C.S."/>
            <person name="Walsh D."/>
            <person name="Lavine L.C."/>
        </authorList>
    </citation>
    <scope>NUCLEOTIDE SEQUENCE</scope>
</reference>
<keyword evidence="11" id="KW-0408">Iron</keyword>
<feature type="transmembrane region" description="Helical" evidence="12">
    <location>
        <begin position="136"/>
        <end position="158"/>
    </location>
</feature>
<evidence type="ECO:0000256" key="3">
    <source>
        <dbReference type="ARBA" id="ARBA00022448"/>
    </source>
</evidence>
<keyword evidence="5 12" id="KW-0999">Mitochondrion inner membrane</keyword>
<keyword evidence="12" id="KW-0816">Tricarboxylic acid cycle</keyword>
<dbReference type="GO" id="GO:0006121">
    <property type="term" value="P:mitochondrial electron transport, succinate to ubiquinone"/>
    <property type="evidence" value="ECO:0007669"/>
    <property type="project" value="TreeGrafter"/>
</dbReference>
<feature type="transmembrane region" description="Helical" evidence="12">
    <location>
        <begin position="108"/>
        <end position="130"/>
    </location>
</feature>
<name>A0A0A9WBT3_LYGHE</name>
<dbReference type="PANTHER" id="PTHR13337:SF2">
    <property type="entry name" value="SUCCINATE DEHYDROGENASE [UBIQUINONE] CYTOCHROME B SMALL SUBUNIT, MITOCHONDRIAL"/>
    <property type="match status" value="1"/>
</dbReference>
<keyword evidence="6 12" id="KW-0809">Transit peptide</keyword>
<evidence type="ECO:0000256" key="12">
    <source>
        <dbReference type="RuleBase" id="RU364031"/>
    </source>
</evidence>
<keyword evidence="3 12" id="KW-0813">Transport</keyword>
<dbReference type="GO" id="GO:0046872">
    <property type="term" value="F:metal ion binding"/>
    <property type="evidence" value="ECO:0007669"/>
    <property type="project" value="UniProtKB-KW"/>
</dbReference>
<evidence type="ECO:0000313" key="13">
    <source>
        <dbReference type="EMBL" id="JAG02325.1"/>
    </source>
</evidence>
<dbReference type="InterPro" id="IPR034804">
    <property type="entry name" value="SQR/QFR_C/D"/>
</dbReference>
<reference evidence="13" key="2">
    <citation type="submission" date="2014-07" db="EMBL/GenBank/DDBJ databases">
        <authorList>
            <person name="Hull J."/>
        </authorList>
    </citation>
    <scope>NUCLEOTIDE SEQUENCE</scope>
</reference>
<keyword evidence="12" id="KW-0349">Heme</keyword>
<dbReference type="EMBL" id="GBRD01006934">
    <property type="protein sequence ID" value="JAG58887.1"/>
    <property type="molecule type" value="Transcribed_RNA"/>
</dbReference>
<dbReference type="Pfam" id="PF05328">
    <property type="entry name" value="CybS"/>
    <property type="match status" value="1"/>
</dbReference>
<dbReference type="AlphaFoldDB" id="A0A0A9WBT3"/>
<feature type="binding site" evidence="10">
    <location>
        <position position="157"/>
    </location>
    <ligand>
        <name>a ubiquinone</name>
        <dbReference type="ChEBI" id="CHEBI:16389"/>
        <note>ligand shared with IP/SDHB</note>
    </ligand>
</feature>
<keyword evidence="12" id="KW-0249">Electron transport</keyword>
<evidence type="ECO:0000256" key="7">
    <source>
        <dbReference type="ARBA" id="ARBA00022989"/>
    </source>
</evidence>
<feature type="binding site" description="axial binding residue" evidence="11">
    <location>
        <position position="145"/>
    </location>
    <ligand>
        <name>heme b</name>
        <dbReference type="ChEBI" id="CHEBI:60344"/>
        <note>ligand shared with SDHC</note>
    </ligand>
    <ligandPart>
        <name>Fe</name>
        <dbReference type="ChEBI" id="CHEBI:18248"/>
    </ligandPart>
</feature>
<dbReference type="GO" id="GO:0048039">
    <property type="term" value="F:ubiquinone binding"/>
    <property type="evidence" value="ECO:0007669"/>
    <property type="project" value="TreeGrafter"/>
</dbReference>
<dbReference type="GO" id="GO:0006099">
    <property type="term" value="P:tricarboxylic acid cycle"/>
    <property type="evidence" value="ECO:0007669"/>
    <property type="project" value="UniProtKB-KW"/>
</dbReference>
<evidence type="ECO:0000256" key="4">
    <source>
        <dbReference type="ARBA" id="ARBA00022692"/>
    </source>
</evidence>
<evidence type="ECO:0000256" key="2">
    <source>
        <dbReference type="ARBA" id="ARBA00007294"/>
    </source>
</evidence>
<keyword evidence="8 12" id="KW-0496">Mitochondrion</keyword>
<gene>
    <name evidence="13" type="ORF">CM83_100749</name>
</gene>
<keyword evidence="4 12" id="KW-0812">Transmembrane</keyword>